<dbReference type="EC" id="5.3.1.12" evidence="4 7"/>
<evidence type="ECO:0000256" key="2">
    <source>
        <dbReference type="ARBA" id="ARBA00004892"/>
    </source>
</evidence>
<dbReference type="NCBIfam" id="NF002794">
    <property type="entry name" value="PRK02925.1"/>
    <property type="match status" value="1"/>
</dbReference>
<dbReference type="Gene3D" id="1.10.2020.10">
    <property type="entry name" value="uronate isomerase, domain 2, chain A"/>
    <property type="match status" value="1"/>
</dbReference>
<dbReference type="PANTHER" id="PTHR30068">
    <property type="entry name" value="URONATE ISOMERASE"/>
    <property type="match status" value="1"/>
</dbReference>
<dbReference type="GO" id="GO:0019698">
    <property type="term" value="P:D-galacturonate catabolic process"/>
    <property type="evidence" value="ECO:0007669"/>
    <property type="project" value="TreeGrafter"/>
</dbReference>
<dbReference type="GO" id="GO:0042840">
    <property type="term" value="P:D-glucuronate catabolic process"/>
    <property type="evidence" value="ECO:0007669"/>
    <property type="project" value="TreeGrafter"/>
</dbReference>
<dbReference type="STRING" id="313628.LNTAR_02332"/>
<dbReference type="UniPathway" id="UPA00246"/>
<comment type="similarity">
    <text evidence="3 7">Belongs to the metallo-dependent hydrolases superfamily. Uronate isomerase family.</text>
</comment>
<dbReference type="Proteomes" id="UP000004947">
    <property type="component" value="Unassembled WGS sequence"/>
</dbReference>
<proteinExistence type="inferred from homology"/>
<dbReference type="eggNOG" id="COG1904">
    <property type="taxonomic scope" value="Bacteria"/>
</dbReference>
<name>A6DP76_9BACT</name>
<reference evidence="8 9" key="1">
    <citation type="journal article" date="2010" name="J. Bacteriol.">
        <title>Genome sequence of Lentisphaera araneosa HTCC2155T, the type species of the order Lentisphaerales in the phylum Lentisphaerae.</title>
        <authorList>
            <person name="Thrash J.C."/>
            <person name="Cho J.C."/>
            <person name="Vergin K.L."/>
            <person name="Morris R.M."/>
            <person name="Giovannoni S.J."/>
        </authorList>
    </citation>
    <scope>NUCLEOTIDE SEQUENCE [LARGE SCALE GENOMIC DNA]</scope>
    <source>
        <strain evidence="8 9">HTCC2155</strain>
    </source>
</reference>
<comment type="pathway">
    <text evidence="2 7">Carbohydrate metabolism; pentose and glucuronate interconversion.</text>
</comment>
<dbReference type="Gene3D" id="3.20.20.140">
    <property type="entry name" value="Metal-dependent hydrolases"/>
    <property type="match status" value="1"/>
</dbReference>
<evidence type="ECO:0000313" key="9">
    <source>
        <dbReference type="Proteomes" id="UP000004947"/>
    </source>
</evidence>
<keyword evidence="9" id="KW-1185">Reference proteome</keyword>
<protein>
    <recommendedName>
        <fullName evidence="5 7">Uronate isomerase</fullName>
        <ecNumber evidence="4 7">5.3.1.12</ecNumber>
    </recommendedName>
    <alternativeName>
        <fullName evidence="7">Glucuronate isomerase</fullName>
    </alternativeName>
    <alternativeName>
        <fullName evidence="7">Uronic isomerase</fullName>
    </alternativeName>
</protein>
<dbReference type="PANTHER" id="PTHR30068:SF4">
    <property type="entry name" value="URONATE ISOMERASE"/>
    <property type="match status" value="1"/>
</dbReference>
<dbReference type="AlphaFoldDB" id="A6DP76"/>
<evidence type="ECO:0000313" key="8">
    <source>
        <dbReference type="EMBL" id="EDM26608.1"/>
    </source>
</evidence>
<dbReference type="HAMAP" id="MF_00675">
    <property type="entry name" value="UxaC"/>
    <property type="match status" value="1"/>
</dbReference>
<evidence type="ECO:0000256" key="3">
    <source>
        <dbReference type="ARBA" id="ARBA00008397"/>
    </source>
</evidence>
<sequence length="466" mass="54037">MKKFMDDNFLLSNAVAEDLYHNHAAKMPIIDYHNHLPPEDIASDRCFANMAEATLEGDHYKWRGMRSNGIEERFITGDAKPEEKWQKWAETIPFTMRNPLYHWQHLELQRYFGVNDLLNGDKARKIYETCNEQLANQSHSCRNLLRQQNVEVLCTTDDPADNLQFHQVCSEEIEDFKALPTFRPDKALALDDLYAWNEWIDKLAQIADQEVKSFDGALQVLKDRHNYFHERGCRLSDHGLPRAYYTDYTASELDAAFAKARAKTELSDQEKEILCTAFMQGFGRWNAEKGWAMQLHLGPMRNNSTRRFETVGRDAGFDSMNDLPIAEKLSRFMDSLDVKNELPKTILYNLNPKDNAVLGTMIGNFQDGGQAGKIQFGSGWWFLDQLDGMEKQMNDLSNFGLISKFVGMLTDSRSFLSFPRHEYFRRLLCDLFARDVAQGKLPDDRKFLAQLIEDICYNNAKNYFKF</sequence>
<dbReference type="Pfam" id="PF02614">
    <property type="entry name" value="UxaC"/>
    <property type="match status" value="1"/>
</dbReference>
<dbReference type="InterPro" id="IPR032466">
    <property type="entry name" value="Metal_Hydrolase"/>
</dbReference>
<comment type="caution">
    <text evidence="8">The sequence shown here is derived from an EMBL/GenBank/DDBJ whole genome shotgun (WGS) entry which is preliminary data.</text>
</comment>
<evidence type="ECO:0000256" key="7">
    <source>
        <dbReference type="HAMAP-Rule" id="MF_00675"/>
    </source>
</evidence>
<organism evidence="8 9">
    <name type="scientific">Lentisphaera araneosa HTCC2155</name>
    <dbReference type="NCBI Taxonomy" id="313628"/>
    <lineage>
        <taxon>Bacteria</taxon>
        <taxon>Pseudomonadati</taxon>
        <taxon>Lentisphaerota</taxon>
        <taxon>Lentisphaeria</taxon>
        <taxon>Lentisphaerales</taxon>
        <taxon>Lentisphaeraceae</taxon>
        <taxon>Lentisphaera</taxon>
    </lineage>
</organism>
<dbReference type="EMBL" id="ABCK01000015">
    <property type="protein sequence ID" value="EDM26608.1"/>
    <property type="molecule type" value="Genomic_DNA"/>
</dbReference>
<keyword evidence="6 7" id="KW-0413">Isomerase</keyword>
<evidence type="ECO:0000256" key="6">
    <source>
        <dbReference type="ARBA" id="ARBA00023235"/>
    </source>
</evidence>
<comment type="catalytic activity">
    <reaction evidence="1 7">
        <text>D-glucuronate = D-fructuronate</text>
        <dbReference type="Rhea" id="RHEA:13049"/>
        <dbReference type="ChEBI" id="CHEBI:58720"/>
        <dbReference type="ChEBI" id="CHEBI:59863"/>
        <dbReference type="EC" id="5.3.1.12"/>
    </reaction>
</comment>
<evidence type="ECO:0000256" key="5">
    <source>
        <dbReference type="ARBA" id="ARBA00020555"/>
    </source>
</evidence>
<gene>
    <name evidence="7" type="primary">uxaC</name>
    <name evidence="8" type="ORF">LNTAR_02332</name>
</gene>
<accession>A6DP76</accession>
<dbReference type="InterPro" id="IPR003766">
    <property type="entry name" value="Uronate_isomerase"/>
</dbReference>
<evidence type="ECO:0000256" key="1">
    <source>
        <dbReference type="ARBA" id="ARBA00001165"/>
    </source>
</evidence>
<dbReference type="GO" id="GO:0008880">
    <property type="term" value="F:glucuronate isomerase activity"/>
    <property type="evidence" value="ECO:0007669"/>
    <property type="project" value="UniProtKB-UniRule"/>
</dbReference>
<evidence type="ECO:0000256" key="4">
    <source>
        <dbReference type="ARBA" id="ARBA00012546"/>
    </source>
</evidence>
<dbReference type="OrthoDB" id="9766564at2"/>
<dbReference type="RefSeq" id="WP_007279659.1">
    <property type="nucleotide sequence ID" value="NZ_ABCK01000015.1"/>
</dbReference>
<dbReference type="SUPFAM" id="SSF51556">
    <property type="entry name" value="Metallo-dependent hydrolases"/>
    <property type="match status" value="1"/>
</dbReference>
<comment type="catalytic activity">
    <reaction evidence="7">
        <text>aldehydo-D-galacturonate = keto-D-tagaturonate</text>
        <dbReference type="Rhea" id="RHEA:27702"/>
        <dbReference type="ChEBI" id="CHEBI:12952"/>
        <dbReference type="ChEBI" id="CHEBI:17886"/>
    </reaction>
</comment>